<protein>
    <submittedName>
        <fullName evidence="1">Pseudouridine synthase</fullName>
    </submittedName>
</protein>
<sequence length="110" mass="12488">DGQLNQHLTHPKTKQFKTYLVQVDGVPNQQAIEQLKSGVALKDGLTLPAHARVISEPDWLWSRDPPIRYRANLPTSWLEIKICEGKNRQVRRMTAAVGLPTLRLIRTQIG</sequence>
<dbReference type="InterPro" id="IPR042092">
    <property type="entry name" value="PsdUridine_s_RsuA/RluB/E/F_cat"/>
</dbReference>
<dbReference type="Gene3D" id="3.30.70.1560">
    <property type="entry name" value="Alpha-L RNA-binding motif"/>
    <property type="match status" value="1"/>
</dbReference>
<dbReference type="GO" id="GO:0009982">
    <property type="term" value="F:pseudouridine synthase activity"/>
    <property type="evidence" value="ECO:0007669"/>
    <property type="project" value="InterPro"/>
</dbReference>
<reference evidence="1" key="1">
    <citation type="submission" date="2023-04" db="EMBL/GenBank/DDBJ databases">
        <title>Genomic characterization of faba bean (Vicia faba) microsymbionts in Mexican soils.</title>
        <authorList>
            <person name="Rivera Orduna F.N."/>
            <person name="Guevara-Luna J."/>
            <person name="Yan J."/>
            <person name="Arroyo-Herrera I."/>
            <person name="Li Y."/>
            <person name="Vasquez-Murrieta M.S."/>
            <person name="Wang E.T."/>
        </authorList>
    </citation>
    <scope>NUCLEOTIDE SEQUENCE</scope>
    <source>
        <strain evidence="1">CH26</strain>
    </source>
</reference>
<proteinExistence type="predicted"/>
<dbReference type="GO" id="GO:0006396">
    <property type="term" value="P:RNA processing"/>
    <property type="evidence" value="ECO:0007669"/>
    <property type="project" value="UniProtKB-ARBA"/>
</dbReference>
<name>A0AAJ2H4P4_9HYPH</name>
<accession>A0AAJ2H4P4</accession>
<dbReference type="PANTHER" id="PTHR47683">
    <property type="entry name" value="PSEUDOURIDINE SYNTHASE FAMILY PROTEIN-RELATED"/>
    <property type="match status" value="1"/>
</dbReference>
<dbReference type="EMBL" id="JAVLSF010001305">
    <property type="protein sequence ID" value="MDR9778864.1"/>
    <property type="molecule type" value="Genomic_DNA"/>
</dbReference>
<evidence type="ECO:0000313" key="1">
    <source>
        <dbReference type="EMBL" id="MDR9778864.1"/>
    </source>
</evidence>
<dbReference type="GO" id="GO:0003723">
    <property type="term" value="F:RNA binding"/>
    <property type="evidence" value="ECO:0007669"/>
    <property type="project" value="InterPro"/>
</dbReference>
<dbReference type="SUPFAM" id="SSF55120">
    <property type="entry name" value="Pseudouridine synthase"/>
    <property type="match status" value="1"/>
</dbReference>
<dbReference type="InterPro" id="IPR020103">
    <property type="entry name" value="PsdUridine_synth_cat_dom_sf"/>
</dbReference>
<dbReference type="AlphaFoldDB" id="A0AAJ2H4P4"/>
<dbReference type="Proteomes" id="UP001268610">
    <property type="component" value="Unassembled WGS sequence"/>
</dbReference>
<dbReference type="GO" id="GO:0140098">
    <property type="term" value="F:catalytic activity, acting on RNA"/>
    <property type="evidence" value="ECO:0007669"/>
    <property type="project" value="UniProtKB-ARBA"/>
</dbReference>
<dbReference type="InterPro" id="IPR050343">
    <property type="entry name" value="RsuA_PseudoU_synthase"/>
</dbReference>
<organism evidence="1 2">
    <name type="scientific">Rhizobium hidalgonense</name>
    <dbReference type="NCBI Taxonomy" id="1538159"/>
    <lineage>
        <taxon>Bacteria</taxon>
        <taxon>Pseudomonadati</taxon>
        <taxon>Pseudomonadota</taxon>
        <taxon>Alphaproteobacteria</taxon>
        <taxon>Hyphomicrobiales</taxon>
        <taxon>Rhizobiaceae</taxon>
        <taxon>Rhizobium/Agrobacterium group</taxon>
        <taxon>Rhizobium</taxon>
    </lineage>
</organism>
<dbReference type="GO" id="GO:0001522">
    <property type="term" value="P:pseudouridine synthesis"/>
    <property type="evidence" value="ECO:0007669"/>
    <property type="project" value="InterPro"/>
</dbReference>
<evidence type="ECO:0000313" key="2">
    <source>
        <dbReference type="Proteomes" id="UP001268610"/>
    </source>
</evidence>
<feature type="non-terminal residue" evidence="1">
    <location>
        <position position="110"/>
    </location>
</feature>
<dbReference type="PANTHER" id="PTHR47683:SF2">
    <property type="entry name" value="RNA-BINDING S4 DOMAIN-CONTAINING PROTEIN"/>
    <property type="match status" value="1"/>
</dbReference>
<comment type="caution">
    <text evidence="1">The sequence shown here is derived from an EMBL/GenBank/DDBJ whole genome shotgun (WGS) entry which is preliminary data.</text>
</comment>
<gene>
    <name evidence="1" type="ORF">RJJ65_40675</name>
</gene>
<feature type="non-terminal residue" evidence="1">
    <location>
        <position position="1"/>
    </location>
</feature>